<dbReference type="Gramene" id="EFJ09056">
    <property type="protein sequence ID" value="EFJ09056"/>
    <property type="gene ID" value="SELMODRAFT_235871"/>
</dbReference>
<gene>
    <name evidence="2" type="ORF">SELMODRAFT_235871</name>
</gene>
<name>D8T2H2_SELML</name>
<dbReference type="STRING" id="88036.D8T2H2"/>
<dbReference type="InterPro" id="IPR029327">
    <property type="entry name" value="HAUS4"/>
</dbReference>
<keyword evidence="3" id="KW-1185">Reference proteome</keyword>
<dbReference type="FunCoup" id="D8T2H2">
    <property type="interactions" value="1409"/>
</dbReference>
<dbReference type="Pfam" id="PF14735">
    <property type="entry name" value="HAUS4"/>
    <property type="match status" value="1"/>
</dbReference>
<sequence length="392" mass="44310">MVDDGLAQLVEQLNRHCLAPDGSYVAKAAYYDLVQAREEMGRERLRFLEVMAAYSEAVTLVEEFQQAISVANAGGIRDVQALFLQLGLRSTPQVYEALEERLAVAEACQRLRLPSVTKDGDILDEEAEKCSIVSKSSLDSSTTSISMSSSNTSTPNPSHDVNEVGVSGVVNRFLGITPAWLRQTHLSKAPFAEDSTGYLMLLIPEIESRLKAKCEKISSSFQENGVSSRVKAAVESNESEEAALLSDLYSADRKFSEYYNVLEQILGVLIKLVKDYKLQHQHEYDEMRKAWLCKRCETMNAKLRVLEHLVLRDTYTEESIAALHKIRNYLLEADDEATAGYNRAVTRLREYQGVDQYFDDIARRYHDVVKKLEGIQWTIRQVEMDLNNGHEH</sequence>
<dbReference type="GO" id="GO:0051225">
    <property type="term" value="P:spindle assembly"/>
    <property type="evidence" value="ECO:0000318"/>
    <property type="project" value="GO_Central"/>
</dbReference>
<dbReference type="OMA" id="HQYDGLR"/>
<evidence type="ECO:0000313" key="2">
    <source>
        <dbReference type="EMBL" id="EFJ09056.1"/>
    </source>
</evidence>
<dbReference type="AlphaFoldDB" id="D8T2H2"/>
<feature type="compositionally biased region" description="Low complexity" evidence="1">
    <location>
        <begin position="140"/>
        <end position="158"/>
    </location>
</feature>
<dbReference type="PANTHER" id="PTHR16219:SF1">
    <property type="entry name" value="HAUS AUGMIN-LIKE COMPLEX SUBUNIT 4"/>
    <property type="match status" value="1"/>
</dbReference>
<evidence type="ECO:0008006" key="4">
    <source>
        <dbReference type="Google" id="ProtNLM"/>
    </source>
</evidence>
<proteinExistence type="predicted"/>
<evidence type="ECO:0000313" key="3">
    <source>
        <dbReference type="Proteomes" id="UP000001514"/>
    </source>
</evidence>
<dbReference type="PANTHER" id="PTHR16219">
    <property type="entry name" value="AUGMIN SUBUNIT 4 FAMILY MEMBER"/>
    <property type="match status" value="1"/>
</dbReference>
<dbReference type="GO" id="GO:0070652">
    <property type="term" value="C:HAUS complex"/>
    <property type="evidence" value="ECO:0000318"/>
    <property type="project" value="GO_Central"/>
</dbReference>
<dbReference type="eggNOG" id="ENOG502QQ47">
    <property type="taxonomic scope" value="Eukaryota"/>
</dbReference>
<feature type="region of interest" description="Disordered" evidence="1">
    <location>
        <begin position="140"/>
        <end position="161"/>
    </location>
</feature>
<protein>
    <recommendedName>
        <fullName evidence="4">AUGMIN subunit 4</fullName>
    </recommendedName>
</protein>
<dbReference type="Proteomes" id="UP000001514">
    <property type="component" value="Unassembled WGS sequence"/>
</dbReference>
<dbReference type="InParanoid" id="D8T2H2"/>
<dbReference type="KEGG" id="smo:SELMODRAFT_235871"/>
<organism evidence="3">
    <name type="scientific">Selaginella moellendorffii</name>
    <name type="common">Spikemoss</name>
    <dbReference type="NCBI Taxonomy" id="88036"/>
    <lineage>
        <taxon>Eukaryota</taxon>
        <taxon>Viridiplantae</taxon>
        <taxon>Streptophyta</taxon>
        <taxon>Embryophyta</taxon>
        <taxon>Tracheophyta</taxon>
        <taxon>Lycopodiopsida</taxon>
        <taxon>Selaginellales</taxon>
        <taxon>Selaginellaceae</taxon>
        <taxon>Selaginella</taxon>
    </lineage>
</organism>
<evidence type="ECO:0000256" key="1">
    <source>
        <dbReference type="SAM" id="MobiDB-lite"/>
    </source>
</evidence>
<reference evidence="2 3" key="1">
    <citation type="journal article" date="2011" name="Science">
        <title>The Selaginella genome identifies genetic changes associated with the evolution of vascular plants.</title>
        <authorList>
            <person name="Banks J.A."/>
            <person name="Nishiyama T."/>
            <person name="Hasebe M."/>
            <person name="Bowman J.L."/>
            <person name="Gribskov M."/>
            <person name="dePamphilis C."/>
            <person name="Albert V.A."/>
            <person name="Aono N."/>
            <person name="Aoyama T."/>
            <person name="Ambrose B.A."/>
            <person name="Ashton N.W."/>
            <person name="Axtell M.J."/>
            <person name="Barker E."/>
            <person name="Barker M.S."/>
            <person name="Bennetzen J.L."/>
            <person name="Bonawitz N.D."/>
            <person name="Chapple C."/>
            <person name="Cheng C."/>
            <person name="Correa L.G."/>
            <person name="Dacre M."/>
            <person name="DeBarry J."/>
            <person name="Dreyer I."/>
            <person name="Elias M."/>
            <person name="Engstrom E.M."/>
            <person name="Estelle M."/>
            <person name="Feng L."/>
            <person name="Finet C."/>
            <person name="Floyd S.K."/>
            <person name="Frommer W.B."/>
            <person name="Fujita T."/>
            <person name="Gramzow L."/>
            <person name="Gutensohn M."/>
            <person name="Harholt J."/>
            <person name="Hattori M."/>
            <person name="Heyl A."/>
            <person name="Hirai T."/>
            <person name="Hiwatashi Y."/>
            <person name="Ishikawa M."/>
            <person name="Iwata M."/>
            <person name="Karol K.G."/>
            <person name="Koehler B."/>
            <person name="Kolukisaoglu U."/>
            <person name="Kubo M."/>
            <person name="Kurata T."/>
            <person name="Lalonde S."/>
            <person name="Li K."/>
            <person name="Li Y."/>
            <person name="Litt A."/>
            <person name="Lyons E."/>
            <person name="Manning G."/>
            <person name="Maruyama T."/>
            <person name="Michael T.P."/>
            <person name="Mikami K."/>
            <person name="Miyazaki S."/>
            <person name="Morinaga S."/>
            <person name="Murata T."/>
            <person name="Mueller-Roeber B."/>
            <person name="Nelson D.R."/>
            <person name="Obara M."/>
            <person name="Oguri Y."/>
            <person name="Olmstead R.G."/>
            <person name="Onodera N."/>
            <person name="Petersen B.L."/>
            <person name="Pils B."/>
            <person name="Prigge M."/>
            <person name="Rensing S.A."/>
            <person name="Riano-Pachon D.M."/>
            <person name="Roberts A.W."/>
            <person name="Sato Y."/>
            <person name="Scheller H.V."/>
            <person name="Schulz B."/>
            <person name="Schulz C."/>
            <person name="Shakirov E.V."/>
            <person name="Shibagaki N."/>
            <person name="Shinohara N."/>
            <person name="Shippen D.E."/>
            <person name="Soerensen I."/>
            <person name="Sotooka R."/>
            <person name="Sugimoto N."/>
            <person name="Sugita M."/>
            <person name="Sumikawa N."/>
            <person name="Tanurdzic M."/>
            <person name="Theissen G."/>
            <person name="Ulvskov P."/>
            <person name="Wakazuki S."/>
            <person name="Weng J.K."/>
            <person name="Willats W.W."/>
            <person name="Wipf D."/>
            <person name="Wolf P.G."/>
            <person name="Yang L."/>
            <person name="Zimmer A.D."/>
            <person name="Zhu Q."/>
            <person name="Mitros T."/>
            <person name="Hellsten U."/>
            <person name="Loque D."/>
            <person name="Otillar R."/>
            <person name="Salamov A."/>
            <person name="Schmutz J."/>
            <person name="Shapiro H."/>
            <person name="Lindquist E."/>
            <person name="Lucas S."/>
            <person name="Rokhsar D."/>
            <person name="Grigoriev I.V."/>
        </authorList>
    </citation>
    <scope>NUCLEOTIDE SEQUENCE [LARGE SCALE GENOMIC DNA]</scope>
</reference>
<dbReference type="GO" id="GO:0051011">
    <property type="term" value="F:microtubule minus-end binding"/>
    <property type="evidence" value="ECO:0000318"/>
    <property type="project" value="GO_Central"/>
</dbReference>
<accession>D8T2H2</accession>
<dbReference type="HOGENOM" id="CLU_036252_0_0_1"/>
<dbReference type="EMBL" id="GL377666">
    <property type="protein sequence ID" value="EFJ09056.1"/>
    <property type="molecule type" value="Genomic_DNA"/>
</dbReference>